<accession>A0ABV9Z4E4</accession>
<dbReference type="RefSeq" id="WP_162799743.1">
    <property type="nucleotide sequence ID" value="NZ_JBHSJF010000006.1"/>
</dbReference>
<name>A0ABV9Z4E4_9HYPH</name>
<comment type="caution">
    <text evidence="1">The sequence shown here is derived from an EMBL/GenBank/DDBJ whole genome shotgun (WGS) entry which is preliminary data.</text>
</comment>
<reference evidence="2" key="1">
    <citation type="journal article" date="2019" name="Int. J. Syst. Evol. Microbiol.">
        <title>The Global Catalogue of Microorganisms (GCM) 10K type strain sequencing project: providing services to taxonomists for standard genome sequencing and annotation.</title>
        <authorList>
            <consortium name="The Broad Institute Genomics Platform"/>
            <consortium name="The Broad Institute Genome Sequencing Center for Infectious Disease"/>
            <person name="Wu L."/>
            <person name="Ma J."/>
        </authorList>
    </citation>
    <scope>NUCLEOTIDE SEQUENCE [LARGE SCALE GENOMIC DNA]</scope>
    <source>
        <strain evidence="2">CGMCC 1.16444</strain>
    </source>
</reference>
<evidence type="ECO:0008006" key="3">
    <source>
        <dbReference type="Google" id="ProtNLM"/>
    </source>
</evidence>
<organism evidence="1 2">
    <name type="scientific">Flaviflagellibacter deserti</name>
    <dbReference type="NCBI Taxonomy" id="2267266"/>
    <lineage>
        <taxon>Bacteria</taxon>
        <taxon>Pseudomonadati</taxon>
        <taxon>Pseudomonadota</taxon>
        <taxon>Alphaproteobacteria</taxon>
        <taxon>Hyphomicrobiales</taxon>
        <taxon>Flaviflagellibacter</taxon>
    </lineage>
</organism>
<evidence type="ECO:0000313" key="1">
    <source>
        <dbReference type="EMBL" id="MFC5068577.1"/>
    </source>
</evidence>
<keyword evidence="2" id="KW-1185">Reference proteome</keyword>
<dbReference type="EMBL" id="JBHSJF010000006">
    <property type="protein sequence ID" value="MFC5068577.1"/>
    <property type="molecule type" value="Genomic_DNA"/>
</dbReference>
<protein>
    <recommendedName>
        <fullName evidence="3">Motility protein</fullName>
    </recommendedName>
</protein>
<proteinExistence type="predicted"/>
<sequence>MDTASLALTMTSMQAGSRAQQASMIALKQANEMDQSIVNLLASAAEDIKALLPDGVGGMIDRDA</sequence>
<dbReference type="Proteomes" id="UP001595796">
    <property type="component" value="Unassembled WGS sequence"/>
</dbReference>
<gene>
    <name evidence="1" type="ORF">ACFPFW_11205</name>
</gene>
<evidence type="ECO:0000313" key="2">
    <source>
        <dbReference type="Proteomes" id="UP001595796"/>
    </source>
</evidence>